<organism evidence="1">
    <name type="scientific">Daphnia magna</name>
    <dbReference type="NCBI Taxonomy" id="35525"/>
    <lineage>
        <taxon>Eukaryota</taxon>
        <taxon>Metazoa</taxon>
        <taxon>Ecdysozoa</taxon>
        <taxon>Arthropoda</taxon>
        <taxon>Crustacea</taxon>
        <taxon>Branchiopoda</taxon>
        <taxon>Diplostraca</taxon>
        <taxon>Cladocera</taxon>
        <taxon>Anomopoda</taxon>
        <taxon>Daphniidae</taxon>
        <taxon>Daphnia</taxon>
    </lineage>
</organism>
<evidence type="ECO:0000313" key="1">
    <source>
        <dbReference type="EMBL" id="JAN92725.1"/>
    </source>
</evidence>
<name>A0A0P6AQ08_9CRUS</name>
<accession>A0A0P6AQ08</accession>
<reference evidence="1" key="1">
    <citation type="submission" date="2015-10" db="EMBL/GenBank/DDBJ databases">
        <title>EvidentialGene: Evidence-directed Construction of Complete mRNA Transcriptomes without Genomes.</title>
        <authorList>
            <person name="Gilbert D.G."/>
        </authorList>
    </citation>
    <scope>NUCLEOTIDE SEQUENCE</scope>
</reference>
<proteinExistence type="predicted"/>
<sequence length="71" mass="7918">MFLKRTLVGDNLDFLPFHQGVMALQILNLLKVSPFVISFIFFISCCGRSVEARSSVASCELPGDMVSIHDR</sequence>
<protein>
    <submittedName>
        <fullName evidence="1">Uncharacterized protein</fullName>
    </submittedName>
</protein>
<dbReference type="AlphaFoldDB" id="A0A0P6AQ08"/>
<dbReference type="EMBL" id="GDIQ01002012">
    <property type="protein sequence ID" value="JAN92725.1"/>
    <property type="molecule type" value="Transcribed_RNA"/>
</dbReference>